<dbReference type="PROSITE" id="PS51257">
    <property type="entry name" value="PROKAR_LIPOPROTEIN"/>
    <property type="match status" value="1"/>
</dbReference>
<feature type="signal peptide" evidence="2">
    <location>
        <begin position="1"/>
        <end position="31"/>
    </location>
</feature>
<dbReference type="InterPro" id="IPR011042">
    <property type="entry name" value="6-blade_b-propeller_TolB-like"/>
</dbReference>
<sequence length="367" mass="38913">MHNRSATFSTARRLQRMAALMALACSLAACGGGGSDTSEPTSGPAPAPSPSPSPAPSPSPSPAPAPAPTPAPAPAPSVSGRLWHEDYALDFRDGTQIASPDGALPSQVTAELDAWPWPDGSQYATIDWNSYDEYTTLKVVDTASGNVLYSATSNRYLRVGAPSPVNKSMLLLSIADDVISPEDWIFVDLSTMTTVKQFPANDYISWLPDGRYLAVSVSGAMQIGQVDGGDTPAGQLSLPPGRQVGGVWVNRQGTQMALRLENPNTTGGEADIWVAGMDGSNLGRVTQTTMSYFPKWSPDGRTLAFDVDTGHFCNGVGCMGSCDLWWVPVEARNVVALPASGDANRFYVKDRDGEQQILGCELLAWTD</sequence>
<evidence type="ECO:0000256" key="2">
    <source>
        <dbReference type="SAM" id="SignalP"/>
    </source>
</evidence>
<feature type="region of interest" description="Disordered" evidence="1">
    <location>
        <begin position="30"/>
        <end position="79"/>
    </location>
</feature>
<dbReference type="RefSeq" id="WP_310733320.1">
    <property type="nucleotide sequence ID" value="NZ_BAAAEW010000045.1"/>
</dbReference>
<keyword evidence="2" id="KW-0732">Signal</keyword>
<evidence type="ECO:0000313" key="3">
    <source>
        <dbReference type="EMBL" id="GAA0767345.1"/>
    </source>
</evidence>
<dbReference type="EMBL" id="BAAAEW010000045">
    <property type="protein sequence ID" value="GAA0767345.1"/>
    <property type="molecule type" value="Genomic_DNA"/>
</dbReference>
<evidence type="ECO:0000256" key="1">
    <source>
        <dbReference type="SAM" id="MobiDB-lite"/>
    </source>
</evidence>
<organism evidence="3 4">
    <name type="scientific">Ideonella azotifigens</name>
    <dbReference type="NCBI Taxonomy" id="513160"/>
    <lineage>
        <taxon>Bacteria</taxon>
        <taxon>Pseudomonadati</taxon>
        <taxon>Pseudomonadota</taxon>
        <taxon>Betaproteobacteria</taxon>
        <taxon>Burkholderiales</taxon>
        <taxon>Sphaerotilaceae</taxon>
        <taxon>Ideonella</taxon>
    </lineage>
</organism>
<comment type="caution">
    <text evidence="3">The sequence shown here is derived from an EMBL/GenBank/DDBJ whole genome shotgun (WGS) entry which is preliminary data.</text>
</comment>
<accession>A0ABN1KHW8</accession>
<name>A0ABN1KHW8_9BURK</name>
<reference evidence="3 4" key="1">
    <citation type="journal article" date="2019" name="Int. J. Syst. Evol. Microbiol.">
        <title>The Global Catalogue of Microorganisms (GCM) 10K type strain sequencing project: providing services to taxonomists for standard genome sequencing and annotation.</title>
        <authorList>
            <consortium name="The Broad Institute Genomics Platform"/>
            <consortium name="The Broad Institute Genome Sequencing Center for Infectious Disease"/>
            <person name="Wu L."/>
            <person name="Ma J."/>
        </authorList>
    </citation>
    <scope>NUCLEOTIDE SEQUENCE [LARGE SCALE GENOMIC DNA]</scope>
    <source>
        <strain evidence="3 4">JCM 15503</strain>
    </source>
</reference>
<dbReference type="SUPFAM" id="SSF82171">
    <property type="entry name" value="DPP6 N-terminal domain-like"/>
    <property type="match status" value="1"/>
</dbReference>
<protein>
    <submittedName>
        <fullName evidence="3">Uncharacterized protein</fullName>
    </submittedName>
</protein>
<keyword evidence="4" id="KW-1185">Reference proteome</keyword>
<dbReference type="Gene3D" id="2.120.10.30">
    <property type="entry name" value="TolB, C-terminal domain"/>
    <property type="match status" value="1"/>
</dbReference>
<dbReference type="Proteomes" id="UP001500279">
    <property type="component" value="Unassembled WGS sequence"/>
</dbReference>
<proteinExistence type="predicted"/>
<evidence type="ECO:0000313" key="4">
    <source>
        <dbReference type="Proteomes" id="UP001500279"/>
    </source>
</evidence>
<gene>
    <name evidence="3" type="ORF">GCM10009107_56240</name>
</gene>
<feature type="compositionally biased region" description="Pro residues" evidence="1">
    <location>
        <begin position="43"/>
        <end position="75"/>
    </location>
</feature>
<feature type="chain" id="PRO_5047200648" evidence="2">
    <location>
        <begin position="32"/>
        <end position="367"/>
    </location>
</feature>